<dbReference type="RefSeq" id="WP_212191684.1">
    <property type="nucleotide sequence ID" value="NZ_JAGTAR010000021.1"/>
</dbReference>
<dbReference type="EMBL" id="JAGTAR010000021">
    <property type="protein sequence ID" value="MBR8536657.1"/>
    <property type="molecule type" value="Genomic_DNA"/>
</dbReference>
<feature type="domain" description="MobA/VirD2-like nuclease" evidence="1">
    <location>
        <begin position="17"/>
        <end position="81"/>
    </location>
</feature>
<protein>
    <submittedName>
        <fullName evidence="2">Relaxase/mobilization nuclease domain-containing protein</fullName>
    </submittedName>
</protein>
<keyword evidence="3" id="KW-1185">Reference proteome</keyword>
<organism evidence="2 3">
    <name type="scientific">Carboxylicivirga sediminis</name>
    <dbReference type="NCBI Taxonomy" id="2006564"/>
    <lineage>
        <taxon>Bacteria</taxon>
        <taxon>Pseudomonadati</taxon>
        <taxon>Bacteroidota</taxon>
        <taxon>Bacteroidia</taxon>
        <taxon>Marinilabiliales</taxon>
        <taxon>Marinilabiliaceae</taxon>
        <taxon>Carboxylicivirga</taxon>
    </lineage>
</organism>
<comment type="caution">
    <text evidence="2">The sequence shown here is derived from an EMBL/GenBank/DDBJ whole genome shotgun (WGS) entry which is preliminary data.</text>
</comment>
<dbReference type="Proteomes" id="UP000679220">
    <property type="component" value="Unassembled WGS sequence"/>
</dbReference>
<sequence length="404" mass="47653">MLAVIGYEAFLVLPRFTTTFMQHMGYGHHPYFVYEHADLKRTHFHIVSTRIDVKTSKKIKDNNEKRKVHQFIQGLQQRYELDTTKTKLDKIQLIPTINSPNLHEGVQQVFKLLNQSNIENRQEYLDILKAFNLELYQSEHSQSVIVKGLDGQVLRHPIALSQFMEPPNLDTFQMPKPNEELQRVLKYKVENLLKELNRNYRFYTIHDLREAFVANNLLPYQLSKNGNLSIYSPLDKIVVYAQLLLKRYRMRLQTFVLSNDQFHGMIREFTNQLVQKHPNSAEALLDNEKSILGDSESRNLVLKELNLDNCEAYNHLASQLELSEQEAVRKAIKSHLAFLVNKAIEKAQSTFVSYVNKPESSQWERLNHQFMIELLNYRDWENRRDKTQRKGLKRAWQKKGLRKS</sequence>
<reference evidence="2" key="2">
    <citation type="submission" date="2021-04" db="EMBL/GenBank/DDBJ databases">
        <authorList>
            <person name="Zhang T."/>
            <person name="Zhang Y."/>
            <person name="Lu D."/>
            <person name="Zuo D."/>
            <person name="Du Z."/>
        </authorList>
    </citation>
    <scope>NUCLEOTIDE SEQUENCE</scope>
    <source>
        <strain evidence="2">JR1</strain>
    </source>
</reference>
<gene>
    <name evidence="2" type="ORF">KDU71_13865</name>
</gene>
<evidence type="ECO:0000259" key="1">
    <source>
        <dbReference type="Pfam" id="PF03432"/>
    </source>
</evidence>
<dbReference type="InterPro" id="IPR005094">
    <property type="entry name" value="Endonuclease_MobA/VirD2"/>
</dbReference>
<proteinExistence type="predicted"/>
<accession>A0A941F5B5</accession>
<dbReference type="Pfam" id="PF03432">
    <property type="entry name" value="Relaxase"/>
    <property type="match status" value="1"/>
</dbReference>
<reference evidence="2" key="1">
    <citation type="journal article" date="2018" name="Int. J. Syst. Evol. Microbiol.">
        <title>Carboxylicivirga sediminis sp. nov., isolated from coastal sediment.</title>
        <authorList>
            <person name="Wang F.Q."/>
            <person name="Ren L.H."/>
            <person name="Zou R.J."/>
            <person name="Sun Y.Z."/>
            <person name="Liu X.J."/>
            <person name="Jiang F."/>
            <person name="Liu L.J."/>
        </authorList>
    </citation>
    <scope>NUCLEOTIDE SEQUENCE</scope>
    <source>
        <strain evidence="2">JR1</strain>
    </source>
</reference>
<name>A0A941F5B5_9BACT</name>
<evidence type="ECO:0000313" key="3">
    <source>
        <dbReference type="Proteomes" id="UP000679220"/>
    </source>
</evidence>
<evidence type="ECO:0000313" key="2">
    <source>
        <dbReference type="EMBL" id="MBR8536657.1"/>
    </source>
</evidence>
<dbReference type="AlphaFoldDB" id="A0A941F5B5"/>